<dbReference type="Pfam" id="PF21010">
    <property type="entry name" value="HA2_C"/>
    <property type="match status" value="1"/>
</dbReference>
<evidence type="ECO:0000259" key="18">
    <source>
        <dbReference type="PROSITE" id="PS51194"/>
    </source>
</evidence>
<evidence type="ECO:0000313" key="20">
    <source>
        <dbReference type="Proteomes" id="UP000075884"/>
    </source>
</evidence>
<comment type="subcellular location">
    <subcellularLocation>
        <location evidence="1">Cytoplasm</location>
    </subcellularLocation>
</comment>
<dbReference type="GO" id="GO:0003723">
    <property type="term" value="F:RNA binding"/>
    <property type="evidence" value="ECO:0007669"/>
    <property type="project" value="TreeGrafter"/>
</dbReference>
<dbReference type="GO" id="GO:0031047">
    <property type="term" value="P:regulatory ncRNA-mediated gene silencing"/>
    <property type="evidence" value="ECO:0007669"/>
    <property type="project" value="UniProtKB-KW"/>
</dbReference>
<dbReference type="PANTHER" id="PTHR18934:SF113">
    <property type="entry name" value="ATP-DEPENDENT RNA HELICASE TDRD9"/>
    <property type="match status" value="1"/>
</dbReference>
<keyword evidence="6" id="KW-0963">Cytoplasm</keyword>
<dbReference type="STRING" id="7168.A0A182NP96"/>
<proteinExistence type="inferred from homology"/>
<evidence type="ECO:0000256" key="12">
    <source>
        <dbReference type="ARBA" id="ARBA00022871"/>
    </source>
</evidence>
<dbReference type="GO" id="GO:0003724">
    <property type="term" value="F:RNA helicase activity"/>
    <property type="evidence" value="ECO:0007669"/>
    <property type="project" value="UniProtKB-EC"/>
</dbReference>
<reference evidence="20" key="1">
    <citation type="submission" date="2013-03" db="EMBL/GenBank/DDBJ databases">
        <title>The Genome Sequence of Anopheles dirus WRAIR2.</title>
        <authorList>
            <consortium name="The Broad Institute Genomics Platform"/>
            <person name="Neafsey D.E."/>
            <person name="Walton C."/>
            <person name="Walker B."/>
            <person name="Young S.K."/>
            <person name="Zeng Q."/>
            <person name="Gargeya S."/>
            <person name="Fitzgerald M."/>
            <person name="Haas B."/>
            <person name="Abouelleil A."/>
            <person name="Allen A.W."/>
            <person name="Alvarado L."/>
            <person name="Arachchi H.M."/>
            <person name="Berlin A.M."/>
            <person name="Chapman S.B."/>
            <person name="Gainer-Dewar J."/>
            <person name="Goldberg J."/>
            <person name="Griggs A."/>
            <person name="Gujja S."/>
            <person name="Hansen M."/>
            <person name="Howarth C."/>
            <person name="Imamovic A."/>
            <person name="Ireland A."/>
            <person name="Larimer J."/>
            <person name="McCowan C."/>
            <person name="Murphy C."/>
            <person name="Pearson M."/>
            <person name="Poon T.W."/>
            <person name="Priest M."/>
            <person name="Roberts A."/>
            <person name="Saif S."/>
            <person name="Shea T."/>
            <person name="Sisk P."/>
            <person name="Sykes S."/>
            <person name="Wortman J."/>
            <person name="Nusbaum C."/>
            <person name="Birren B."/>
        </authorList>
    </citation>
    <scope>NUCLEOTIDE SEQUENCE [LARGE SCALE GENOMIC DNA]</scope>
    <source>
        <strain evidence="20">WRAIR2</strain>
    </source>
</reference>
<dbReference type="InterPro" id="IPR001650">
    <property type="entry name" value="Helicase_C-like"/>
</dbReference>
<dbReference type="EC" id="3.6.4.13" evidence="3"/>
<reference evidence="19" key="2">
    <citation type="submission" date="2020-05" db="UniProtKB">
        <authorList>
            <consortium name="EnsemblMetazoa"/>
        </authorList>
    </citation>
    <scope>IDENTIFICATION</scope>
    <source>
        <strain evidence="19">WRAIR2</strain>
    </source>
</reference>
<accession>A0A182NP96</accession>
<keyword evidence="10" id="KW-0347">Helicase</keyword>
<evidence type="ECO:0000256" key="11">
    <source>
        <dbReference type="ARBA" id="ARBA00022840"/>
    </source>
</evidence>
<evidence type="ECO:0000256" key="13">
    <source>
        <dbReference type="ARBA" id="ARBA00023158"/>
    </source>
</evidence>
<dbReference type="GO" id="GO:0005737">
    <property type="term" value="C:cytoplasm"/>
    <property type="evidence" value="ECO:0007669"/>
    <property type="project" value="UniProtKB-SubCell"/>
</dbReference>
<comment type="similarity">
    <text evidence="2">Belongs to the DEAD box helicase family. DEAH subfamily.</text>
</comment>
<sequence length="1470" mass="166236">MEDDDDFAAFFDFTKPLKRTVISSGQCDGAVIPGKLNIQKVPVREHQGTEYAEQYSKAEETRLMEGWGEDTLNKSTASRLEDVDDMSSLAEEDTEHLQRVRAKELMEPLFTRYNFTVNPSGLSIHASKESIVQAIRNNPVVVLQGMTGCGKTTQVPQYLLEDAFHRKEWCNIVVTQPRRIAATSIARRVAEERSCELGSLVGYKVGLKDSLSADTRLTYVTTGVLLNMIITAKTLSRFTHIILDEVHEREVDMDFLLIIIRRLLATCRNTKIVLMSATIESSEFAHYFKIPGPNNLLAPQLAVSNFTQHEVVVFYLDDLDKLKIDFSIKYEQPEVHDKMYIVAAKLAVVCDHYFESEEHLSLDYKPSIIMFLPGINEIEHMADVLRNLLGDKKRDSKMQTKFTILKLHSLLPAEEQALVFRKPPPGHRKVILSTNIAESSVTIPDVKFVIDFCLHRIQVADTANNFTTLRTRWASRNNCIQRAGRVGRVMNGRVYRLVSRNFFDNGMTQSVEPEMVRCPLGSVVLKTKRLDMGAPHTVLGLALSPPNLSDISNTVLQLKELGALLRTTNGAYDLRDGDLTYLGQLMGQLPLDLHLAKLVILGHVFSVLDEAIIVAAGMSVKNIFCPLRSVEAVRCKRHFAAGSGSDGIAILNAYTWWRSVKEQGTGGDTVVWCQRYMLELKSLTEMTELVQEITQRLQYANIRGVGAAGWTNQEKTLVLKVIMAGAFYPNYFIPTTTTERELGDRRVYTEIGGRDPLRTVFFTGFDHANYIGPLYRRQIRAMLTERKPNPEKHALMKVEFERTTNRIFVCFNYAPDQLVPDQPSQTEERNMLDRIHPSVFEAIKLRQLRRSQSELMVMHHEEAIAFATAKRLGEWRDSEWHPRRVELPNAHLSVVPPIHWHRLMATVTHVEHPNKFFLRPHDANDHVYDNIAQQLSVSAAQLRPFPAGHPFRARDIVAAPLPNGGHQKIGRAKLLKERSIRGQEHWVVYFLDHGCTTTLVVGQLRQLQGTALASLTKIPDRVFEASLAEVQPSAVISPKEIWTEDTIEHFRGEVLGQRMSVEVYSVVNQVAMVFLRHAKDDPIERSVNRVLVESHQAQLAVESYPSKMNHEQRLRVQLDMEVDELYRAQILSDCSDQPRYLEVDDEPEATGADWELPGELLKVRLTLHGPYSPLEVKCSSTLFASYQKPVAIETESINSILLDANPQNTYSKLLVAGCVNETNSTRLVARHTTTMPNILGLPVLMTLVFAPTCLLKKDPDGTRVVGLVAGLGLVPETGESIYPEHDMSVPVDVALGEKDIADINALRYTMDSILHAGHNEQTPMLGEYSIESLKRKVKDYLLMILQRERAIAENGSMMHDFSWDLEEETSAAGESSSRKKQHNSSINIYTKAIYPLYGNLNLRPIPASRIEFLKRHCAELHLLSQARISLPKGGITCQLCNVALESEHTLRIHFYSKLHRDLELQINYRR</sequence>
<evidence type="ECO:0000256" key="5">
    <source>
        <dbReference type="ARBA" id="ARBA00022473"/>
    </source>
</evidence>
<keyword evidence="20" id="KW-1185">Reference proteome</keyword>
<dbReference type="SMART" id="SM00847">
    <property type="entry name" value="HA2"/>
    <property type="match status" value="1"/>
</dbReference>
<dbReference type="GO" id="GO:0016787">
    <property type="term" value="F:hydrolase activity"/>
    <property type="evidence" value="ECO:0007669"/>
    <property type="project" value="UniProtKB-KW"/>
</dbReference>
<name>A0A182NP96_9DIPT</name>
<keyword evidence="9" id="KW-0378">Hydrolase</keyword>
<dbReference type="InterPro" id="IPR011545">
    <property type="entry name" value="DEAD/DEAH_box_helicase_dom"/>
</dbReference>
<feature type="domain" description="Helicase ATP-binding" evidence="17">
    <location>
        <begin position="132"/>
        <end position="297"/>
    </location>
</feature>
<dbReference type="PROSITE" id="PS00028">
    <property type="entry name" value="ZINC_FINGER_C2H2_1"/>
    <property type="match status" value="1"/>
</dbReference>
<dbReference type="GO" id="GO:0005524">
    <property type="term" value="F:ATP binding"/>
    <property type="evidence" value="ECO:0007669"/>
    <property type="project" value="UniProtKB-KW"/>
</dbReference>
<dbReference type="Pfam" id="PF00270">
    <property type="entry name" value="DEAD"/>
    <property type="match status" value="1"/>
</dbReference>
<evidence type="ECO:0000256" key="10">
    <source>
        <dbReference type="ARBA" id="ARBA00022806"/>
    </source>
</evidence>
<evidence type="ECO:0000256" key="6">
    <source>
        <dbReference type="ARBA" id="ARBA00022490"/>
    </source>
</evidence>
<dbReference type="InterPro" id="IPR014001">
    <property type="entry name" value="Helicase_ATP-bd"/>
</dbReference>
<dbReference type="Pfam" id="PF00567">
    <property type="entry name" value="TUDOR"/>
    <property type="match status" value="1"/>
</dbReference>
<keyword evidence="14" id="KW-0469">Meiosis</keyword>
<dbReference type="PROSITE" id="PS51194">
    <property type="entry name" value="HELICASE_CTER"/>
    <property type="match status" value="1"/>
</dbReference>
<feature type="domain" description="Helicase C-terminal" evidence="18">
    <location>
        <begin position="348"/>
        <end position="531"/>
    </location>
</feature>
<evidence type="ECO:0000256" key="9">
    <source>
        <dbReference type="ARBA" id="ARBA00022801"/>
    </source>
</evidence>
<evidence type="ECO:0000256" key="16">
    <source>
        <dbReference type="ARBA" id="ARBA00054650"/>
    </source>
</evidence>
<keyword evidence="5" id="KW-0217">Developmental protein</keyword>
<dbReference type="InterPro" id="IPR027417">
    <property type="entry name" value="P-loop_NTPase"/>
</dbReference>
<keyword evidence="8" id="KW-0221">Differentiation</keyword>
<dbReference type="PROSITE" id="PS51192">
    <property type="entry name" value="HELICASE_ATP_BIND_1"/>
    <property type="match status" value="1"/>
</dbReference>
<dbReference type="Gene3D" id="2.30.30.140">
    <property type="match status" value="1"/>
</dbReference>
<dbReference type="InterPro" id="IPR002999">
    <property type="entry name" value="Tudor"/>
</dbReference>
<keyword evidence="12" id="KW-0744">Spermatogenesis</keyword>
<evidence type="ECO:0000256" key="2">
    <source>
        <dbReference type="ARBA" id="ARBA00008792"/>
    </source>
</evidence>
<dbReference type="Proteomes" id="UP000075884">
    <property type="component" value="Unassembled WGS sequence"/>
</dbReference>
<evidence type="ECO:0000313" key="19">
    <source>
        <dbReference type="EnsemblMetazoa" id="ADIR009481-PA"/>
    </source>
</evidence>
<protein>
    <recommendedName>
        <fullName evidence="4">Probable ATP-dependent RNA helicase spindle-E</fullName>
        <ecNumber evidence="3">3.6.4.13</ecNumber>
    </recommendedName>
</protein>
<dbReference type="SMART" id="SM00490">
    <property type="entry name" value="HELICc"/>
    <property type="match status" value="1"/>
</dbReference>
<evidence type="ECO:0000256" key="8">
    <source>
        <dbReference type="ARBA" id="ARBA00022782"/>
    </source>
</evidence>
<comment type="function">
    <text evidence="16">Probable ATP-binding RNA helicase which plays a central role during gametogenesis by repressing transposable elements and preventing their mobilization, which is essential for the germline integrity. Acts via the piRNA metabolic process, which mediates the repression of transposable elements during meiosis by forming complexes composed of piRNAs and Piwi proteins and govern the methylation and subsequent repression of transposons.</text>
</comment>
<dbReference type="InterPro" id="IPR013087">
    <property type="entry name" value="Znf_C2H2_type"/>
</dbReference>
<organism evidence="19 20">
    <name type="scientific">Anopheles dirus</name>
    <dbReference type="NCBI Taxonomy" id="7168"/>
    <lineage>
        <taxon>Eukaryota</taxon>
        <taxon>Metazoa</taxon>
        <taxon>Ecdysozoa</taxon>
        <taxon>Arthropoda</taxon>
        <taxon>Hexapoda</taxon>
        <taxon>Insecta</taxon>
        <taxon>Pterygota</taxon>
        <taxon>Neoptera</taxon>
        <taxon>Endopterygota</taxon>
        <taxon>Diptera</taxon>
        <taxon>Nematocera</taxon>
        <taxon>Culicoidea</taxon>
        <taxon>Culicidae</taxon>
        <taxon>Anophelinae</taxon>
        <taxon>Anopheles</taxon>
    </lineage>
</organism>
<evidence type="ECO:0000256" key="3">
    <source>
        <dbReference type="ARBA" id="ARBA00012552"/>
    </source>
</evidence>
<dbReference type="SMART" id="SM00487">
    <property type="entry name" value="DEXDc"/>
    <property type="match status" value="1"/>
</dbReference>
<dbReference type="GO" id="GO:0007283">
    <property type="term" value="P:spermatogenesis"/>
    <property type="evidence" value="ECO:0007669"/>
    <property type="project" value="UniProtKB-KW"/>
</dbReference>
<dbReference type="Gene3D" id="2.40.50.90">
    <property type="match status" value="1"/>
</dbReference>
<dbReference type="Pfam" id="PF00271">
    <property type="entry name" value="Helicase_C"/>
    <property type="match status" value="1"/>
</dbReference>
<dbReference type="FunFam" id="3.40.50.300:FF:001676">
    <property type="entry name" value="DExH-box ATP-dependent RNA helicase DExH7 chloroplastic"/>
    <property type="match status" value="1"/>
</dbReference>
<evidence type="ECO:0000256" key="7">
    <source>
        <dbReference type="ARBA" id="ARBA00022741"/>
    </source>
</evidence>
<dbReference type="InterPro" id="IPR007502">
    <property type="entry name" value="Helicase-assoc_dom"/>
</dbReference>
<keyword evidence="11" id="KW-0067">ATP-binding</keyword>
<dbReference type="PANTHER" id="PTHR18934">
    <property type="entry name" value="ATP-DEPENDENT RNA HELICASE"/>
    <property type="match status" value="1"/>
</dbReference>
<dbReference type="Gene3D" id="1.20.120.1080">
    <property type="match status" value="1"/>
</dbReference>
<dbReference type="EnsemblMetazoa" id="ADIR009481-RA">
    <property type="protein sequence ID" value="ADIR009481-PA"/>
    <property type="gene ID" value="ADIR009481"/>
</dbReference>
<keyword evidence="13" id="KW-0943">RNA-mediated gene silencing</keyword>
<dbReference type="GO" id="GO:0051321">
    <property type="term" value="P:meiotic cell cycle"/>
    <property type="evidence" value="ECO:0007669"/>
    <property type="project" value="UniProtKB-KW"/>
</dbReference>
<comment type="catalytic activity">
    <reaction evidence="15">
        <text>ATP + H2O = ADP + phosphate + H(+)</text>
        <dbReference type="Rhea" id="RHEA:13065"/>
        <dbReference type="ChEBI" id="CHEBI:15377"/>
        <dbReference type="ChEBI" id="CHEBI:15378"/>
        <dbReference type="ChEBI" id="CHEBI:30616"/>
        <dbReference type="ChEBI" id="CHEBI:43474"/>
        <dbReference type="ChEBI" id="CHEBI:456216"/>
        <dbReference type="EC" id="3.6.4.13"/>
    </reaction>
</comment>
<evidence type="ECO:0000256" key="15">
    <source>
        <dbReference type="ARBA" id="ARBA00047984"/>
    </source>
</evidence>
<evidence type="ECO:0000256" key="4">
    <source>
        <dbReference type="ARBA" id="ARBA00013352"/>
    </source>
</evidence>
<evidence type="ECO:0000256" key="14">
    <source>
        <dbReference type="ARBA" id="ARBA00023254"/>
    </source>
</evidence>
<dbReference type="CDD" id="cd18791">
    <property type="entry name" value="SF2_C_RHA"/>
    <property type="match status" value="1"/>
</dbReference>
<evidence type="ECO:0000256" key="1">
    <source>
        <dbReference type="ARBA" id="ARBA00004496"/>
    </source>
</evidence>
<dbReference type="VEuPathDB" id="VectorBase:ADIR009481"/>
<dbReference type="SUPFAM" id="SSF52540">
    <property type="entry name" value="P-loop containing nucleoside triphosphate hydrolases"/>
    <property type="match status" value="1"/>
</dbReference>
<keyword evidence="7" id="KW-0547">Nucleotide-binding</keyword>
<dbReference type="GO" id="GO:0030154">
    <property type="term" value="P:cell differentiation"/>
    <property type="evidence" value="ECO:0007669"/>
    <property type="project" value="UniProtKB-KW"/>
</dbReference>
<dbReference type="Gene3D" id="3.40.50.300">
    <property type="entry name" value="P-loop containing nucleotide triphosphate hydrolases"/>
    <property type="match status" value="2"/>
</dbReference>
<evidence type="ECO:0000259" key="17">
    <source>
        <dbReference type="PROSITE" id="PS51192"/>
    </source>
</evidence>
<dbReference type="InterPro" id="IPR035437">
    <property type="entry name" value="SNase_OB-fold_sf"/>
</dbReference>